<sequence length="814" mass="89509">MKSLAALLGERIAQHGSHLAIQYRPRYRTIRWRYEDMGRRIAALAAVLEEQGVGHGDRVLLFAENSPDWAAAFLAILTHGAVVVPVNPKSTGGQIERLVASANPKCLLISSHAMWPASPMPTITIQTAGKEIRDELRWPAVSENSAIAEIIYTSGTTGDPKGVMLSHENLLSDLEAVSKAIPLAPHHHVVSLVPLFHAYGQMTSLFCPFYAGCAVTYLPTPTSRTILETFAHTPVTHLVAVPEVLKTMMDRLEERIGRLPGFIRRPVGRQICRRIFGPLEAIACGGAALDPVVEEKWWSLGLEVLQGYGLTETSPILTVNTPDSHRIGSVGKPIEGAEIRISTDGEVLARGPMVMAGYYHDARRTEAAFASGWFKTDDGGRLDEDGYLYVFGRRRYMILGPSGENVFPEDIEAELNRNPAVTDSAVIGLEKEGKTIIHAVLLCDPAAGEAAIARANRNLAPHQQIMSWSVWPEPDFPRSVTRKVKKEEVMHQLAEQEGAHKVEVSAEVTPLKRLLGQVTGVPPDTMGEATLLGADLGIDSLLRIELVSRIEDQWGIAIEEVQITPQTTVGQLETLLETQQRIAPQLSKYPRWSLKPWARRLRPYAQWFFLQSWISLCCRLRVEGAEHLEGLQGPVIFMANHRSFLDSAVVTFALPKPFRWRLGIAAATDVFYQKYAWSVPIGELALNAFPFPTGVNENIRPGLEYFGRLLDDGWNVLIFPEGRQNREDLGILPLKGGTGVIAMEMQVPVIPVVVEDTEKVIPPDTVLPRAIAAVTVRFGKPMQINATDSYATTTARIEAAMQALLTAAPAASSD</sequence>
<dbReference type="InterPro" id="IPR002123">
    <property type="entry name" value="Plipid/glycerol_acylTrfase"/>
</dbReference>
<dbReference type="Pfam" id="PF00550">
    <property type="entry name" value="PP-binding"/>
    <property type="match status" value="1"/>
</dbReference>
<dbReference type="SUPFAM" id="SSF69593">
    <property type="entry name" value="Glycerol-3-phosphate (1)-acyltransferase"/>
    <property type="match status" value="1"/>
</dbReference>
<dbReference type="PROSITE" id="PS00455">
    <property type="entry name" value="AMP_BINDING"/>
    <property type="match status" value="1"/>
</dbReference>
<dbReference type="InterPro" id="IPR036736">
    <property type="entry name" value="ACP-like_sf"/>
</dbReference>
<reference evidence="2 3" key="1">
    <citation type="submission" date="2016-10" db="EMBL/GenBank/DDBJ databases">
        <authorList>
            <person name="de Groot N.N."/>
        </authorList>
    </citation>
    <scope>NUCLEOTIDE SEQUENCE [LARGE SCALE GENOMIC DNA]</scope>
    <source>
        <strain evidence="2 3">Nm1</strain>
    </source>
</reference>
<dbReference type="SUPFAM" id="SSF56801">
    <property type="entry name" value="Acetyl-CoA synthetase-like"/>
    <property type="match status" value="1"/>
</dbReference>
<evidence type="ECO:0000313" key="2">
    <source>
        <dbReference type="EMBL" id="SDY76452.1"/>
    </source>
</evidence>
<proteinExistence type="predicted"/>
<dbReference type="Gene3D" id="3.30.300.30">
    <property type="match status" value="1"/>
</dbReference>
<name>A0A1H3MIC5_9PROT</name>
<protein>
    <submittedName>
        <fullName evidence="2">Long-chain acyl-CoA synthetase</fullName>
    </submittedName>
</protein>
<feature type="domain" description="Carrier" evidence="1">
    <location>
        <begin position="505"/>
        <end position="580"/>
    </location>
</feature>
<dbReference type="STRING" id="44576.SAMN05421881_10611"/>
<dbReference type="PROSITE" id="PS50075">
    <property type="entry name" value="CARRIER"/>
    <property type="match status" value="1"/>
</dbReference>
<dbReference type="Gene3D" id="1.10.1200.10">
    <property type="entry name" value="ACP-like"/>
    <property type="match status" value="1"/>
</dbReference>
<dbReference type="CDD" id="cd07989">
    <property type="entry name" value="LPLAT_AGPAT-like"/>
    <property type="match status" value="1"/>
</dbReference>
<dbReference type="InterPro" id="IPR020845">
    <property type="entry name" value="AMP-binding_CS"/>
</dbReference>
<evidence type="ECO:0000259" key="1">
    <source>
        <dbReference type="PROSITE" id="PS50075"/>
    </source>
</evidence>
<dbReference type="InterPro" id="IPR000873">
    <property type="entry name" value="AMP-dep_synth/lig_dom"/>
</dbReference>
<dbReference type="InterPro" id="IPR050237">
    <property type="entry name" value="ATP-dep_AMP-bd_enzyme"/>
</dbReference>
<dbReference type="Proteomes" id="UP000198640">
    <property type="component" value="Unassembled WGS sequence"/>
</dbReference>
<dbReference type="SUPFAM" id="SSF47336">
    <property type="entry name" value="ACP-like"/>
    <property type="match status" value="1"/>
</dbReference>
<dbReference type="OrthoDB" id="9766486at2"/>
<dbReference type="PANTHER" id="PTHR43767">
    <property type="entry name" value="LONG-CHAIN-FATTY-ACID--COA LIGASE"/>
    <property type="match status" value="1"/>
</dbReference>
<dbReference type="PANTHER" id="PTHR43767:SF1">
    <property type="entry name" value="NONRIBOSOMAL PEPTIDE SYNTHASE PES1 (EUROFUNG)-RELATED"/>
    <property type="match status" value="1"/>
</dbReference>
<dbReference type="GO" id="GO:0016746">
    <property type="term" value="F:acyltransferase activity"/>
    <property type="evidence" value="ECO:0007669"/>
    <property type="project" value="InterPro"/>
</dbReference>
<dbReference type="InterPro" id="IPR045851">
    <property type="entry name" value="AMP-bd_C_sf"/>
</dbReference>
<dbReference type="GO" id="GO:0016878">
    <property type="term" value="F:acid-thiol ligase activity"/>
    <property type="evidence" value="ECO:0007669"/>
    <property type="project" value="UniProtKB-ARBA"/>
</dbReference>
<dbReference type="RefSeq" id="WP_090415357.1">
    <property type="nucleotide sequence ID" value="NZ_FNOY01000061.1"/>
</dbReference>
<gene>
    <name evidence="2" type="ORF">SAMN05421881_10611</name>
</gene>
<keyword evidence="3" id="KW-1185">Reference proteome</keyword>
<dbReference type="InterPro" id="IPR009081">
    <property type="entry name" value="PP-bd_ACP"/>
</dbReference>
<dbReference type="Pfam" id="PF01553">
    <property type="entry name" value="Acyltransferase"/>
    <property type="match status" value="1"/>
</dbReference>
<dbReference type="InterPro" id="IPR042099">
    <property type="entry name" value="ANL_N_sf"/>
</dbReference>
<evidence type="ECO:0000313" key="3">
    <source>
        <dbReference type="Proteomes" id="UP000198640"/>
    </source>
</evidence>
<dbReference type="Pfam" id="PF00501">
    <property type="entry name" value="AMP-binding"/>
    <property type="match status" value="1"/>
</dbReference>
<dbReference type="EMBL" id="FNOY01000061">
    <property type="protein sequence ID" value="SDY76452.1"/>
    <property type="molecule type" value="Genomic_DNA"/>
</dbReference>
<dbReference type="SMART" id="SM00563">
    <property type="entry name" value="PlsC"/>
    <property type="match status" value="1"/>
</dbReference>
<dbReference type="Gene3D" id="3.40.50.12780">
    <property type="entry name" value="N-terminal domain of ligase-like"/>
    <property type="match status" value="1"/>
</dbReference>
<organism evidence="2 3">
    <name type="scientific">Nitrosomonas halophila</name>
    <dbReference type="NCBI Taxonomy" id="44576"/>
    <lineage>
        <taxon>Bacteria</taxon>
        <taxon>Pseudomonadati</taxon>
        <taxon>Pseudomonadota</taxon>
        <taxon>Betaproteobacteria</taxon>
        <taxon>Nitrosomonadales</taxon>
        <taxon>Nitrosomonadaceae</taxon>
        <taxon>Nitrosomonas</taxon>
    </lineage>
</organism>
<dbReference type="AlphaFoldDB" id="A0A1H3MIC5"/>
<accession>A0A1H3MIC5</accession>